<evidence type="ECO:0000313" key="2">
    <source>
        <dbReference type="EMBL" id="TNV80361.1"/>
    </source>
</evidence>
<name>A0A8J8T3P8_HALGN</name>
<feature type="region of interest" description="Disordered" evidence="1">
    <location>
        <begin position="219"/>
        <end position="242"/>
    </location>
</feature>
<proteinExistence type="predicted"/>
<gene>
    <name evidence="2" type="ORF">FGO68_gene15064</name>
</gene>
<organism evidence="2 3">
    <name type="scientific">Halteria grandinella</name>
    <dbReference type="NCBI Taxonomy" id="5974"/>
    <lineage>
        <taxon>Eukaryota</taxon>
        <taxon>Sar</taxon>
        <taxon>Alveolata</taxon>
        <taxon>Ciliophora</taxon>
        <taxon>Intramacronucleata</taxon>
        <taxon>Spirotrichea</taxon>
        <taxon>Stichotrichia</taxon>
        <taxon>Sporadotrichida</taxon>
        <taxon>Halteriidae</taxon>
        <taxon>Halteria</taxon>
    </lineage>
</organism>
<evidence type="ECO:0000313" key="3">
    <source>
        <dbReference type="Proteomes" id="UP000785679"/>
    </source>
</evidence>
<keyword evidence="3" id="KW-1185">Reference proteome</keyword>
<reference evidence="2" key="1">
    <citation type="submission" date="2019-06" db="EMBL/GenBank/DDBJ databases">
        <authorList>
            <person name="Zheng W."/>
        </authorList>
    </citation>
    <scope>NUCLEOTIDE SEQUENCE</scope>
    <source>
        <strain evidence="2">QDHG01</strain>
    </source>
</reference>
<sequence length="325" mass="36033">MTPVTLYNESAPFCQETRRSQTLTFLSSQNPTQANKRSPIKSRLLKKRSRLSSEASNDYSIEEGQENLGVLHAKEPLVSMPKSPKLRPQNLPSNKRVLTQITSLTNLAATAPFTLPPATQRRGHCFSGQQDVSEGFGLTIQAKKSQSYTEPAENLIEDSIYQQNRRVGYNYEVNQAHSPEFNRIPSPSLKPIISWEQVLSSLCPSGPCSSSLYEIETAHSSTTSTSPECLTERSTSIRSDSPQTNFNSCDQIKNFLFGVVSTPAETNPDLAKPHFQLTPRQPSWNVLGGSSLMEQLAKPQNGSPQTLQPYKTDKLVKSTQQLALF</sequence>
<comment type="caution">
    <text evidence="2">The sequence shown here is derived from an EMBL/GenBank/DDBJ whole genome shotgun (WGS) entry which is preliminary data.</text>
</comment>
<protein>
    <submittedName>
        <fullName evidence="2">Uncharacterized protein</fullName>
    </submittedName>
</protein>
<dbReference type="Proteomes" id="UP000785679">
    <property type="component" value="Unassembled WGS sequence"/>
</dbReference>
<accession>A0A8J8T3P8</accession>
<dbReference type="AlphaFoldDB" id="A0A8J8T3P8"/>
<dbReference type="EMBL" id="RRYP01007613">
    <property type="protein sequence ID" value="TNV80361.1"/>
    <property type="molecule type" value="Genomic_DNA"/>
</dbReference>
<evidence type="ECO:0000256" key="1">
    <source>
        <dbReference type="SAM" id="MobiDB-lite"/>
    </source>
</evidence>